<dbReference type="AlphaFoldDB" id="A0A1A8ZT80"/>
<keyword evidence="2" id="KW-1133">Transmembrane helix</keyword>
<keyword evidence="2" id="KW-0812">Transmembrane</keyword>
<dbReference type="PANTHER" id="PTHR47755:SF1">
    <property type="entry name" value="CELL DIVISION PROTEIN FTSX"/>
    <property type="match status" value="1"/>
</dbReference>
<dbReference type="Pfam" id="PF18075">
    <property type="entry name" value="FtsX_ECD"/>
    <property type="match status" value="1"/>
</dbReference>
<feature type="transmembrane region" description="Helical" evidence="2">
    <location>
        <begin position="41"/>
        <end position="61"/>
    </location>
</feature>
<sequence length="201" mass="21613">MDQNLRQLFDRALADEPDPPGDLAGQAMATGTSLRRRRHRLVAASAAGVTTIAALAVVNVATPPDAPTPPATVPAAFAMLVNPACESPARDTATDVSIFLRMDVTDQQRNAVNRELEADPAARTMVFVSREEALARFRKIFEDKPELVAAVQADQLPESFRVKVTGRSSYARLTARVERMPGVDEIIGSACPAGTSAWTTR</sequence>
<organism evidence="4 5">
    <name type="scientific">Micromonospora narathiwatensis</name>
    <dbReference type="NCBI Taxonomy" id="299146"/>
    <lineage>
        <taxon>Bacteria</taxon>
        <taxon>Bacillati</taxon>
        <taxon>Actinomycetota</taxon>
        <taxon>Actinomycetes</taxon>
        <taxon>Micromonosporales</taxon>
        <taxon>Micromonosporaceae</taxon>
        <taxon>Micromonospora</taxon>
    </lineage>
</organism>
<gene>
    <name evidence="4" type="ORF">GA0070621_2802</name>
</gene>
<evidence type="ECO:0000313" key="4">
    <source>
        <dbReference type="EMBL" id="SBT47081.1"/>
    </source>
</evidence>
<dbReference type="InterPro" id="IPR004513">
    <property type="entry name" value="FtsX"/>
</dbReference>
<reference evidence="4 5" key="1">
    <citation type="submission" date="2016-06" db="EMBL/GenBank/DDBJ databases">
        <authorList>
            <person name="Kjaerup R.B."/>
            <person name="Dalgaard T.S."/>
            <person name="Juul-Madsen H.R."/>
        </authorList>
    </citation>
    <scope>NUCLEOTIDE SEQUENCE [LARGE SCALE GENOMIC DNA]</scope>
    <source>
        <strain evidence="4 5">DSM 45248</strain>
    </source>
</reference>
<name>A0A1A8ZT80_9ACTN</name>
<dbReference type="Proteomes" id="UP000198765">
    <property type="component" value="Chromosome I"/>
</dbReference>
<protein>
    <recommendedName>
        <fullName evidence="3">FtsX extracellular domain-containing protein</fullName>
    </recommendedName>
</protein>
<evidence type="ECO:0000256" key="2">
    <source>
        <dbReference type="SAM" id="Phobius"/>
    </source>
</evidence>
<keyword evidence="2" id="KW-0472">Membrane</keyword>
<dbReference type="Gene3D" id="3.30.70.3040">
    <property type="match status" value="1"/>
</dbReference>
<keyword evidence="5" id="KW-1185">Reference proteome</keyword>
<dbReference type="PATRIC" id="fig|299146.4.peg.2904"/>
<dbReference type="EMBL" id="LT594324">
    <property type="protein sequence ID" value="SBT47081.1"/>
    <property type="molecule type" value="Genomic_DNA"/>
</dbReference>
<evidence type="ECO:0000313" key="5">
    <source>
        <dbReference type="Proteomes" id="UP000198765"/>
    </source>
</evidence>
<evidence type="ECO:0000256" key="1">
    <source>
        <dbReference type="SAM" id="MobiDB-lite"/>
    </source>
</evidence>
<feature type="region of interest" description="Disordered" evidence="1">
    <location>
        <begin position="9"/>
        <end position="32"/>
    </location>
</feature>
<dbReference type="OrthoDB" id="3387849at2"/>
<feature type="domain" description="FtsX extracellular" evidence="3">
    <location>
        <begin position="96"/>
        <end position="186"/>
    </location>
</feature>
<dbReference type="RefSeq" id="WP_091195444.1">
    <property type="nucleotide sequence ID" value="NZ_LT594324.1"/>
</dbReference>
<evidence type="ECO:0000259" key="3">
    <source>
        <dbReference type="Pfam" id="PF18075"/>
    </source>
</evidence>
<accession>A0A1A8ZT80</accession>
<dbReference type="GO" id="GO:0016020">
    <property type="term" value="C:membrane"/>
    <property type="evidence" value="ECO:0007669"/>
    <property type="project" value="InterPro"/>
</dbReference>
<dbReference type="PANTHER" id="PTHR47755">
    <property type="entry name" value="CELL DIVISION PROTEIN FTSX"/>
    <property type="match status" value="1"/>
</dbReference>
<dbReference type="GO" id="GO:0051301">
    <property type="term" value="P:cell division"/>
    <property type="evidence" value="ECO:0007669"/>
    <property type="project" value="InterPro"/>
</dbReference>
<dbReference type="InterPro" id="IPR040690">
    <property type="entry name" value="FtsX_ECD"/>
</dbReference>
<proteinExistence type="predicted"/>